<dbReference type="RefSeq" id="WP_144233946.1">
    <property type="nucleotide sequence ID" value="NZ_QMIF01000002.1"/>
</dbReference>
<dbReference type="Proteomes" id="UP000434052">
    <property type="component" value="Unassembled WGS sequence"/>
</dbReference>
<reference evidence="1 2" key="1">
    <citation type="submission" date="2018-06" db="EMBL/GenBank/DDBJ databases">
        <title>Complete genome of Desulfovibrio marinus P48SEP.</title>
        <authorList>
            <person name="Crispim J.S."/>
            <person name="Vidigal P.M.P."/>
            <person name="Silva L.C.F."/>
            <person name="Araujo L.C."/>
            <person name="Laguardia C.N."/>
            <person name="Dias R.S."/>
            <person name="Sousa M.P."/>
            <person name="Paula S.O."/>
            <person name="Silva C."/>
        </authorList>
    </citation>
    <scope>NUCLEOTIDE SEQUENCE [LARGE SCALE GENOMIC DNA]</scope>
    <source>
        <strain evidence="1 2">P48SEP</strain>
    </source>
</reference>
<protein>
    <recommendedName>
        <fullName evidence="3">Helix-turn-helix domain-containing protein</fullName>
    </recommendedName>
</protein>
<name>A0A6P1ZMM1_9BACT</name>
<proteinExistence type="predicted"/>
<dbReference type="InterPro" id="IPR036388">
    <property type="entry name" value="WH-like_DNA-bd_sf"/>
</dbReference>
<organism evidence="1 2">
    <name type="scientific">Oceanidesulfovibrio marinus</name>
    <dbReference type="NCBI Taxonomy" id="370038"/>
    <lineage>
        <taxon>Bacteria</taxon>
        <taxon>Pseudomonadati</taxon>
        <taxon>Thermodesulfobacteriota</taxon>
        <taxon>Desulfovibrionia</taxon>
        <taxon>Desulfovibrionales</taxon>
        <taxon>Desulfovibrionaceae</taxon>
        <taxon>Oceanidesulfovibrio</taxon>
    </lineage>
</organism>
<evidence type="ECO:0000313" key="2">
    <source>
        <dbReference type="Proteomes" id="UP000434052"/>
    </source>
</evidence>
<evidence type="ECO:0008006" key="3">
    <source>
        <dbReference type="Google" id="ProtNLM"/>
    </source>
</evidence>
<accession>A0A6P1ZMM1</accession>
<dbReference type="EMBL" id="QMIF01000002">
    <property type="protein sequence ID" value="TVM35617.1"/>
    <property type="molecule type" value="Genomic_DNA"/>
</dbReference>
<sequence length="68" mass="7770">MAENGKTIVGKKAICAYLDVSQRTFDRMVDQNTPAVERLPAYRFGESGAWRLDLSDYEAWKAKMKELV</sequence>
<dbReference type="Gene3D" id="1.10.10.10">
    <property type="entry name" value="Winged helix-like DNA-binding domain superfamily/Winged helix DNA-binding domain"/>
    <property type="match status" value="1"/>
</dbReference>
<evidence type="ECO:0000313" key="1">
    <source>
        <dbReference type="EMBL" id="TVM35617.1"/>
    </source>
</evidence>
<gene>
    <name evidence="1" type="ORF">DQK91_02835</name>
</gene>
<dbReference type="AlphaFoldDB" id="A0A6P1ZMM1"/>
<comment type="caution">
    <text evidence="1">The sequence shown here is derived from an EMBL/GenBank/DDBJ whole genome shotgun (WGS) entry which is preliminary data.</text>
</comment>